<gene>
    <name evidence="1" type="ORF">DUNSADRAFT_11268</name>
</gene>
<keyword evidence="2" id="KW-1185">Reference proteome</keyword>
<dbReference type="Proteomes" id="UP000815325">
    <property type="component" value="Unassembled WGS sequence"/>
</dbReference>
<reference evidence="1" key="1">
    <citation type="submission" date="2017-08" db="EMBL/GenBank/DDBJ databases">
        <authorList>
            <person name="Polle J.E."/>
            <person name="Barry K."/>
            <person name="Cushman J."/>
            <person name="Schmutz J."/>
            <person name="Tran D."/>
            <person name="Hathwaick L.T."/>
            <person name="Yim W.C."/>
            <person name="Jenkins J."/>
            <person name="Mckie-Krisberg Z.M."/>
            <person name="Prochnik S."/>
            <person name="Lindquist E."/>
            <person name="Dockter R.B."/>
            <person name="Adam C."/>
            <person name="Molina H."/>
            <person name="Bunkerborg J."/>
            <person name="Jin E."/>
            <person name="Buchheim M."/>
            <person name="Magnuson J."/>
        </authorList>
    </citation>
    <scope>NUCLEOTIDE SEQUENCE</scope>
    <source>
        <strain evidence="1">CCAP 19/18</strain>
    </source>
</reference>
<comment type="caution">
    <text evidence="1">The sequence shown here is derived from an EMBL/GenBank/DDBJ whole genome shotgun (WGS) entry which is preliminary data.</text>
</comment>
<dbReference type="EMBL" id="MU069852">
    <property type="protein sequence ID" value="KAF5832749.1"/>
    <property type="molecule type" value="Genomic_DNA"/>
</dbReference>
<protein>
    <recommendedName>
        <fullName evidence="3">Secreted protein</fullName>
    </recommendedName>
</protein>
<name>A0ABQ7GDR5_DUNSA</name>
<accession>A0ABQ7GDR5</accession>
<evidence type="ECO:0000313" key="2">
    <source>
        <dbReference type="Proteomes" id="UP000815325"/>
    </source>
</evidence>
<organism evidence="1 2">
    <name type="scientific">Dunaliella salina</name>
    <name type="common">Green alga</name>
    <name type="synonym">Protococcus salinus</name>
    <dbReference type="NCBI Taxonomy" id="3046"/>
    <lineage>
        <taxon>Eukaryota</taxon>
        <taxon>Viridiplantae</taxon>
        <taxon>Chlorophyta</taxon>
        <taxon>core chlorophytes</taxon>
        <taxon>Chlorophyceae</taxon>
        <taxon>CS clade</taxon>
        <taxon>Chlamydomonadales</taxon>
        <taxon>Dunaliellaceae</taxon>
        <taxon>Dunaliella</taxon>
    </lineage>
</organism>
<sequence>MLVLSLACAHAHENSKAVSRWQNVFIWPPDKQAKHMCSSSACACAAGASPDPGLPAWHATSHPHTAHISAHAAQQACFHANVASSSCTPTHTTLGQRGEGMGSKMTKHAHKKEHTHQTCGAKKNEPVAGGSHRLYYGPGACGEQLLHPPYKCSPLANST</sequence>
<evidence type="ECO:0008006" key="3">
    <source>
        <dbReference type="Google" id="ProtNLM"/>
    </source>
</evidence>
<proteinExistence type="predicted"/>
<evidence type="ECO:0000313" key="1">
    <source>
        <dbReference type="EMBL" id="KAF5832749.1"/>
    </source>
</evidence>